<dbReference type="EMBL" id="CP034587">
    <property type="protein sequence ID" value="AZQ75261.1"/>
    <property type="molecule type" value="Genomic_DNA"/>
</dbReference>
<keyword evidence="8" id="KW-1185">Reference proteome</keyword>
<comment type="similarity">
    <text evidence="1">Belongs to the TfdA dioxygenase family.</text>
</comment>
<keyword evidence="4" id="KW-0560">Oxidoreductase</keyword>
<dbReference type="GO" id="GO:0005737">
    <property type="term" value="C:cytoplasm"/>
    <property type="evidence" value="ECO:0007669"/>
    <property type="project" value="TreeGrafter"/>
</dbReference>
<reference evidence="7 8" key="1">
    <citation type="submission" date="2018-12" db="EMBL/GenBank/DDBJ databases">
        <title>The whole draft genome of Streptomyce luteoverticillatus CGMCC 15060.</title>
        <authorList>
            <person name="Feng Z."/>
            <person name="Chen G."/>
            <person name="Zhang J."/>
            <person name="Zhu H."/>
            <person name="Yu X."/>
            <person name="Zhang W."/>
            <person name="Zhang X."/>
        </authorList>
    </citation>
    <scope>NUCLEOTIDE SEQUENCE [LARGE SCALE GENOMIC DNA]</scope>
    <source>
        <strain evidence="7 8">CGMCC 15060</strain>
    </source>
</reference>
<gene>
    <name evidence="7" type="ORF">EKH77_32615</name>
</gene>
<organism evidence="7 8">
    <name type="scientific">Streptomyces luteoverticillatus</name>
    <name type="common">Streptoverticillium luteoverticillatus</name>
    <dbReference type="NCBI Taxonomy" id="66425"/>
    <lineage>
        <taxon>Bacteria</taxon>
        <taxon>Bacillati</taxon>
        <taxon>Actinomycetota</taxon>
        <taxon>Actinomycetes</taxon>
        <taxon>Kitasatosporales</taxon>
        <taxon>Streptomycetaceae</taxon>
        <taxon>Streptomyces</taxon>
    </lineage>
</organism>
<dbReference type="GO" id="GO:0046872">
    <property type="term" value="F:metal ion binding"/>
    <property type="evidence" value="ECO:0007669"/>
    <property type="project" value="UniProtKB-KW"/>
</dbReference>
<name>A0A3S9PSA0_STRLT</name>
<dbReference type="GO" id="GO:0006790">
    <property type="term" value="P:sulfur compound metabolic process"/>
    <property type="evidence" value="ECO:0007669"/>
    <property type="project" value="TreeGrafter"/>
</dbReference>
<dbReference type="GO" id="GO:0000908">
    <property type="term" value="F:taurine dioxygenase activity"/>
    <property type="evidence" value="ECO:0007669"/>
    <property type="project" value="TreeGrafter"/>
</dbReference>
<dbReference type="OrthoDB" id="581608at2"/>
<accession>A0A3S9PSA0</accession>
<sequence>MSGTLPVIEPVSPAIGARVTGLDLSQDVSDQAWKTVQDAFHQYNVLVFPGQDISVEQQKSFTARFGPLMTHSHLLPMTVEGHPEVMVLHNNEQKPPGLNDWHTDNSGWSEPPLGTSLYAKVTPKVGGDTLYGNMYLAYETLSAPMQELLLQLTATHDVRKAFGPDYGNLQKSLRKKGIDPDQQFAGQDPVEHPLIRTHPETGRRALYISNPYVTRINGVTESESRALLDFLRRHIETNELIYRHRWTQGDLVIWDNRCTQHLAVADYFPHERLMHRLNIAGEKPFLKL</sequence>
<evidence type="ECO:0000313" key="7">
    <source>
        <dbReference type="EMBL" id="AZQ75261.1"/>
    </source>
</evidence>
<dbReference type="InterPro" id="IPR051323">
    <property type="entry name" value="AtsK-like"/>
</dbReference>
<feature type="domain" description="TauD/TfdA-like" evidence="6">
    <location>
        <begin position="8"/>
        <end position="277"/>
    </location>
</feature>
<evidence type="ECO:0000256" key="4">
    <source>
        <dbReference type="ARBA" id="ARBA00023002"/>
    </source>
</evidence>
<evidence type="ECO:0000256" key="1">
    <source>
        <dbReference type="ARBA" id="ARBA00005896"/>
    </source>
</evidence>
<evidence type="ECO:0000313" key="8">
    <source>
        <dbReference type="Proteomes" id="UP000267900"/>
    </source>
</evidence>
<keyword evidence="5" id="KW-0408">Iron</keyword>
<dbReference type="AlphaFoldDB" id="A0A3S9PSA0"/>
<dbReference type="RefSeq" id="WP_126917763.1">
    <property type="nucleotide sequence ID" value="NZ_CP034587.1"/>
</dbReference>
<dbReference type="Gene3D" id="3.60.130.10">
    <property type="entry name" value="Clavaminate synthase-like"/>
    <property type="match status" value="1"/>
</dbReference>
<dbReference type="SUPFAM" id="SSF51197">
    <property type="entry name" value="Clavaminate synthase-like"/>
    <property type="match status" value="1"/>
</dbReference>
<protein>
    <submittedName>
        <fullName evidence="7">Taurine dioxygenase</fullName>
    </submittedName>
</protein>
<evidence type="ECO:0000256" key="2">
    <source>
        <dbReference type="ARBA" id="ARBA00022723"/>
    </source>
</evidence>
<evidence type="ECO:0000259" key="6">
    <source>
        <dbReference type="Pfam" id="PF02668"/>
    </source>
</evidence>
<keyword evidence="3 7" id="KW-0223">Dioxygenase</keyword>
<dbReference type="InterPro" id="IPR042098">
    <property type="entry name" value="TauD-like_sf"/>
</dbReference>
<evidence type="ECO:0000256" key="3">
    <source>
        <dbReference type="ARBA" id="ARBA00022964"/>
    </source>
</evidence>
<evidence type="ECO:0000256" key="5">
    <source>
        <dbReference type="ARBA" id="ARBA00023004"/>
    </source>
</evidence>
<dbReference type="PANTHER" id="PTHR30468">
    <property type="entry name" value="ALPHA-KETOGLUTARATE-DEPENDENT SULFONATE DIOXYGENASE"/>
    <property type="match status" value="1"/>
</dbReference>
<dbReference type="Proteomes" id="UP000267900">
    <property type="component" value="Chromosome"/>
</dbReference>
<keyword evidence="2" id="KW-0479">Metal-binding</keyword>
<proteinExistence type="inferred from homology"/>
<dbReference type="PANTHER" id="PTHR30468:SF1">
    <property type="entry name" value="ALPHA-KETOGLUTARATE-DEPENDENT SULFONATE DIOXYGENASE"/>
    <property type="match status" value="1"/>
</dbReference>
<dbReference type="Pfam" id="PF02668">
    <property type="entry name" value="TauD"/>
    <property type="match status" value="1"/>
</dbReference>
<dbReference type="InterPro" id="IPR003819">
    <property type="entry name" value="TauD/TfdA-like"/>
</dbReference>